<keyword evidence="1" id="KW-0472">Membrane</keyword>
<dbReference type="EMBL" id="PFGW01000003">
    <property type="protein sequence ID" value="PIW74900.1"/>
    <property type="molecule type" value="Genomic_DNA"/>
</dbReference>
<evidence type="ECO:0000313" key="2">
    <source>
        <dbReference type="EMBL" id="PIW74900.1"/>
    </source>
</evidence>
<dbReference type="Proteomes" id="UP000231673">
    <property type="component" value="Unassembled WGS sequence"/>
</dbReference>
<comment type="caution">
    <text evidence="2">The sequence shown here is derived from an EMBL/GenBank/DDBJ whole genome shotgun (WGS) entry which is preliminary data.</text>
</comment>
<proteinExistence type="predicted"/>
<organism evidence="2 3">
    <name type="scientific">Candidatus Portnoybacteria bacterium CG_4_8_14_3_um_filter_44_15</name>
    <dbReference type="NCBI Taxonomy" id="1974803"/>
    <lineage>
        <taxon>Bacteria</taxon>
        <taxon>Candidatus Portnoyibacteriota</taxon>
    </lineage>
</organism>
<protein>
    <submittedName>
        <fullName evidence="2">Uncharacterized protein</fullName>
    </submittedName>
</protein>
<evidence type="ECO:0000313" key="3">
    <source>
        <dbReference type="Proteomes" id="UP000231673"/>
    </source>
</evidence>
<dbReference type="AlphaFoldDB" id="A0A2M7IEE6"/>
<accession>A0A2M7IEE6</accession>
<feature type="transmembrane region" description="Helical" evidence="1">
    <location>
        <begin position="12"/>
        <end position="30"/>
    </location>
</feature>
<keyword evidence="1" id="KW-0812">Transmembrane</keyword>
<sequence>MKDFLSGPSFIQSVISLLGILLTAVLTYYFSQRRYTFEKIFDRKLVYLEEIYSKIVALEKDFKKYSRTIGAKTNQGSLSEKINEFPLIKTKFFGLQDYFWEKEIILDKSSVLMIHSFIDSSLQILSNLEASIMSQSIKDQDTSFQQWNKAFQEIENKLPNIKKQLKKDFRKVIANHKH</sequence>
<keyword evidence="1" id="KW-1133">Transmembrane helix</keyword>
<reference evidence="3" key="1">
    <citation type="submission" date="2017-09" db="EMBL/GenBank/DDBJ databases">
        <title>Depth-based differentiation of microbial function through sediment-hosted aquifers and enrichment of novel symbionts in the deep terrestrial subsurface.</title>
        <authorList>
            <person name="Probst A.J."/>
            <person name="Ladd B."/>
            <person name="Jarett J.K."/>
            <person name="Geller-Mcgrath D.E."/>
            <person name="Sieber C.M.K."/>
            <person name="Emerson J.B."/>
            <person name="Anantharaman K."/>
            <person name="Thomas B.C."/>
            <person name="Malmstrom R."/>
            <person name="Stieglmeier M."/>
            <person name="Klingl A."/>
            <person name="Woyke T."/>
            <person name="Ryan C.M."/>
            <person name="Banfield J.F."/>
        </authorList>
    </citation>
    <scope>NUCLEOTIDE SEQUENCE [LARGE SCALE GENOMIC DNA]</scope>
</reference>
<name>A0A2M7IEE6_9BACT</name>
<gene>
    <name evidence="2" type="ORF">CO003_00090</name>
</gene>
<evidence type="ECO:0000256" key="1">
    <source>
        <dbReference type="SAM" id="Phobius"/>
    </source>
</evidence>